<keyword evidence="5 7" id="KW-0443">Lipid metabolism</keyword>
<dbReference type="InterPro" id="IPR018357">
    <property type="entry name" value="Hexapep_transf_CS"/>
</dbReference>
<proteinExistence type="inferred from homology"/>
<dbReference type="HAMAP" id="MF_00523">
    <property type="entry name" value="LpxD"/>
    <property type="match status" value="1"/>
</dbReference>
<dbReference type="InterPro" id="IPR020573">
    <property type="entry name" value="UDP_GlcNAc_AcTrfase_non-rep"/>
</dbReference>
<dbReference type="GO" id="GO:0103118">
    <property type="term" value="F:UDP-3-O-[(3R)-3-hydroxyacyl]-glucosamine N-acyltransferase activity"/>
    <property type="evidence" value="ECO:0007669"/>
    <property type="project" value="UniProtKB-EC"/>
</dbReference>
<name>A0A235BX92_UNCW3</name>
<dbReference type="Gene3D" id="3.40.1390.10">
    <property type="entry name" value="MurE/MurF, N-terminal domain"/>
    <property type="match status" value="1"/>
</dbReference>
<keyword evidence="1 7" id="KW-0444">Lipid biosynthesis</keyword>
<dbReference type="EMBL" id="NOZQ01000051">
    <property type="protein sequence ID" value="OYD16769.1"/>
    <property type="molecule type" value="Genomic_DNA"/>
</dbReference>
<evidence type="ECO:0000256" key="4">
    <source>
        <dbReference type="ARBA" id="ARBA00022737"/>
    </source>
</evidence>
<dbReference type="PANTHER" id="PTHR43378">
    <property type="entry name" value="UDP-3-O-ACYLGLUCOSAMINE N-ACYLTRANSFERASE"/>
    <property type="match status" value="1"/>
</dbReference>
<dbReference type="UniPathway" id="UPA00973"/>
<dbReference type="SUPFAM" id="SSF51161">
    <property type="entry name" value="Trimeric LpxA-like enzymes"/>
    <property type="match status" value="1"/>
</dbReference>
<dbReference type="CDD" id="cd03352">
    <property type="entry name" value="LbH_LpxD"/>
    <property type="match status" value="1"/>
</dbReference>
<dbReference type="InterPro" id="IPR011004">
    <property type="entry name" value="Trimer_LpxA-like_sf"/>
</dbReference>
<evidence type="ECO:0000256" key="1">
    <source>
        <dbReference type="ARBA" id="ARBA00022516"/>
    </source>
</evidence>
<protein>
    <recommendedName>
        <fullName evidence="7">UDP-3-O-acylglucosamine N-acyltransferase</fullName>
        <ecNumber evidence="7">2.3.1.191</ecNumber>
    </recommendedName>
</protein>
<evidence type="ECO:0000313" key="10">
    <source>
        <dbReference type="Proteomes" id="UP000215215"/>
    </source>
</evidence>
<evidence type="ECO:0000256" key="6">
    <source>
        <dbReference type="ARBA" id="ARBA00023315"/>
    </source>
</evidence>
<comment type="similarity">
    <text evidence="7">Belongs to the transferase hexapeptide repeat family. LpxD subfamily.</text>
</comment>
<dbReference type="Proteomes" id="UP000215215">
    <property type="component" value="Unassembled WGS sequence"/>
</dbReference>
<evidence type="ECO:0000256" key="3">
    <source>
        <dbReference type="ARBA" id="ARBA00022679"/>
    </source>
</evidence>
<comment type="pathway">
    <text evidence="7">Bacterial outer membrane biogenesis; LPS lipid A biosynthesis.</text>
</comment>
<comment type="function">
    <text evidence="7">Catalyzes the N-acylation of UDP-3-O-acylglucosamine using 3-hydroxyacyl-ACP as the acyl donor. Is involved in the biosynthesis of lipid A, a phosphorylated glycolipid that anchors the lipopolysaccharide to the outer membrane of the cell.</text>
</comment>
<feature type="active site" description="Proton acceptor" evidence="7">
    <location>
        <position position="236"/>
    </location>
</feature>
<evidence type="ECO:0000256" key="5">
    <source>
        <dbReference type="ARBA" id="ARBA00023098"/>
    </source>
</evidence>
<keyword evidence="2 7" id="KW-0441">Lipid A biosynthesis</keyword>
<dbReference type="Pfam" id="PF04613">
    <property type="entry name" value="LpxD"/>
    <property type="match status" value="1"/>
</dbReference>
<dbReference type="NCBIfam" id="TIGR01853">
    <property type="entry name" value="lipid_A_lpxD"/>
    <property type="match status" value="1"/>
</dbReference>
<gene>
    <name evidence="7 9" type="primary">lpxD</name>
    <name evidence="9" type="ORF">CH333_02650</name>
</gene>
<evidence type="ECO:0000259" key="8">
    <source>
        <dbReference type="Pfam" id="PF04613"/>
    </source>
</evidence>
<dbReference type="PANTHER" id="PTHR43378:SF2">
    <property type="entry name" value="UDP-3-O-ACYLGLUCOSAMINE N-ACYLTRANSFERASE 1, MITOCHONDRIAL-RELATED"/>
    <property type="match status" value="1"/>
</dbReference>
<evidence type="ECO:0000256" key="2">
    <source>
        <dbReference type="ARBA" id="ARBA00022556"/>
    </source>
</evidence>
<dbReference type="Gene3D" id="2.160.10.10">
    <property type="entry name" value="Hexapeptide repeat proteins"/>
    <property type="match status" value="1"/>
</dbReference>
<keyword evidence="6 7" id="KW-0012">Acyltransferase</keyword>
<accession>A0A235BX92</accession>
<dbReference type="InterPro" id="IPR001451">
    <property type="entry name" value="Hexapep"/>
</dbReference>
<keyword evidence="3 7" id="KW-0808">Transferase</keyword>
<dbReference type="EC" id="2.3.1.191" evidence="7"/>
<dbReference type="GO" id="GO:0009245">
    <property type="term" value="P:lipid A biosynthetic process"/>
    <property type="evidence" value="ECO:0007669"/>
    <property type="project" value="UniProtKB-UniRule"/>
</dbReference>
<reference evidence="9 10" key="1">
    <citation type="submission" date="2017-07" db="EMBL/GenBank/DDBJ databases">
        <title>Recovery of genomes from metagenomes via a dereplication, aggregation, and scoring strategy.</title>
        <authorList>
            <person name="Sieber C.M."/>
            <person name="Probst A.J."/>
            <person name="Sharrar A."/>
            <person name="Thomas B.C."/>
            <person name="Hess M."/>
            <person name="Tringe S.G."/>
            <person name="Banfield J.F."/>
        </authorList>
    </citation>
    <scope>NUCLEOTIDE SEQUENCE [LARGE SCALE GENOMIC DNA]</scope>
    <source>
        <strain evidence="9">JGI_Cruoil_03_44_89</strain>
    </source>
</reference>
<dbReference type="Pfam" id="PF00132">
    <property type="entry name" value="Hexapep"/>
    <property type="match status" value="2"/>
</dbReference>
<dbReference type="GO" id="GO:0016410">
    <property type="term" value="F:N-acyltransferase activity"/>
    <property type="evidence" value="ECO:0007669"/>
    <property type="project" value="InterPro"/>
</dbReference>
<feature type="domain" description="UDP-3-O-[3-hydroxymyristoyl] glucosamine N-acyltransferase non-repeat region" evidence="8">
    <location>
        <begin position="20"/>
        <end position="85"/>
    </location>
</feature>
<dbReference type="PROSITE" id="PS00101">
    <property type="entry name" value="HEXAPEP_TRANSFERASES"/>
    <property type="match status" value="1"/>
</dbReference>
<dbReference type="InterPro" id="IPR007691">
    <property type="entry name" value="LpxD"/>
</dbReference>
<comment type="catalytic activity">
    <reaction evidence="7">
        <text>a UDP-3-O-[(3R)-3-hydroxyacyl]-alpha-D-glucosamine + a (3R)-hydroxyacyl-[ACP] = a UDP-2-N,3-O-bis[(3R)-3-hydroxyacyl]-alpha-D-glucosamine + holo-[ACP] + H(+)</text>
        <dbReference type="Rhea" id="RHEA:53836"/>
        <dbReference type="Rhea" id="RHEA-COMP:9685"/>
        <dbReference type="Rhea" id="RHEA-COMP:9945"/>
        <dbReference type="ChEBI" id="CHEBI:15378"/>
        <dbReference type="ChEBI" id="CHEBI:64479"/>
        <dbReference type="ChEBI" id="CHEBI:78827"/>
        <dbReference type="ChEBI" id="CHEBI:137740"/>
        <dbReference type="ChEBI" id="CHEBI:137748"/>
        <dbReference type="EC" id="2.3.1.191"/>
    </reaction>
</comment>
<comment type="subunit">
    <text evidence="7">Homotrimer.</text>
</comment>
<keyword evidence="4 7" id="KW-0677">Repeat</keyword>
<comment type="caution">
    <text evidence="9">The sequence shown here is derived from an EMBL/GenBank/DDBJ whole genome shotgun (WGS) entry which is preliminary data.</text>
</comment>
<dbReference type="GO" id="GO:0016020">
    <property type="term" value="C:membrane"/>
    <property type="evidence" value="ECO:0007669"/>
    <property type="project" value="GOC"/>
</dbReference>
<evidence type="ECO:0000256" key="7">
    <source>
        <dbReference type="HAMAP-Rule" id="MF_00523"/>
    </source>
</evidence>
<dbReference type="NCBIfam" id="NF002060">
    <property type="entry name" value="PRK00892.1"/>
    <property type="match status" value="1"/>
</dbReference>
<sequence>MKLTKIAEVLSGEIKGENSIDITGIARIEDAGKGDITYISHPKYEKWLNKTDASCIIVPRNSNLSTTKTLLFVDEPTLAIIKLADILYKRAPPAAGISPLAEVSPQAAIDETASVGAFCVICSGCRVGRGAVLFPQVYLGERSQIGEDCLIYPGVVIRENVRINDRVVLHPGCVIGADGFGYIVKAGKRVKIPHLGGVVVGDNVEIGANSTIDRATLGDTIIGRGTKIDNLVHIAHNVVIGEDSVIVAQVGIAGSTEIGRNVIIAGQAGISDHLTIGNEVKIGAQSGVTKSVEDGVEISGYPAREHKRSKKAYALLMRLPEIYERLKRIEKKLLG</sequence>
<organism evidence="9 10">
    <name type="scientific">candidate division WOR-3 bacterium JGI_Cruoil_03_44_89</name>
    <dbReference type="NCBI Taxonomy" id="1973748"/>
    <lineage>
        <taxon>Bacteria</taxon>
        <taxon>Bacteria division WOR-3</taxon>
    </lineage>
</organism>
<evidence type="ECO:0000313" key="9">
    <source>
        <dbReference type="EMBL" id="OYD16769.1"/>
    </source>
</evidence>
<dbReference type="AlphaFoldDB" id="A0A235BX92"/>